<dbReference type="InterPro" id="IPR050088">
    <property type="entry name" value="IspD/TarI_cytidylyltransf_bact"/>
</dbReference>
<name>A0A1Q5PTW4_9ACTO</name>
<evidence type="ECO:0000313" key="9">
    <source>
        <dbReference type="Proteomes" id="UP000185612"/>
    </source>
</evidence>
<dbReference type="FunCoup" id="A0A1Q5PTW4">
    <property type="interactions" value="193"/>
</dbReference>
<feature type="site" description="Positions MEP for the nucleophilic attack" evidence="7">
    <location>
        <position position="159"/>
    </location>
</feature>
<dbReference type="SUPFAM" id="SSF53448">
    <property type="entry name" value="Nucleotide-diphospho-sugar transferases"/>
    <property type="match status" value="1"/>
</dbReference>
<dbReference type="Proteomes" id="UP000185612">
    <property type="component" value="Unassembled WGS sequence"/>
</dbReference>
<dbReference type="EC" id="2.7.7.60" evidence="7"/>
<dbReference type="InParanoid" id="A0A1Q5PTW4"/>
<comment type="catalytic activity">
    <reaction evidence="1 7">
        <text>2-C-methyl-D-erythritol 4-phosphate + CTP + H(+) = 4-CDP-2-C-methyl-D-erythritol + diphosphate</text>
        <dbReference type="Rhea" id="RHEA:13429"/>
        <dbReference type="ChEBI" id="CHEBI:15378"/>
        <dbReference type="ChEBI" id="CHEBI:33019"/>
        <dbReference type="ChEBI" id="CHEBI:37563"/>
        <dbReference type="ChEBI" id="CHEBI:57823"/>
        <dbReference type="ChEBI" id="CHEBI:58262"/>
        <dbReference type="EC" id="2.7.7.60"/>
    </reaction>
</comment>
<dbReference type="GO" id="GO:0050518">
    <property type="term" value="F:2-C-methyl-D-erythritol 4-phosphate cytidylyltransferase activity"/>
    <property type="evidence" value="ECO:0007669"/>
    <property type="project" value="UniProtKB-UniRule"/>
</dbReference>
<evidence type="ECO:0000256" key="2">
    <source>
        <dbReference type="ARBA" id="ARBA00004787"/>
    </source>
</evidence>
<evidence type="ECO:0000256" key="7">
    <source>
        <dbReference type="HAMAP-Rule" id="MF_00108"/>
    </source>
</evidence>
<comment type="function">
    <text evidence="7">Catalyzes the formation of 4-diphosphocytidyl-2-C-methyl-D-erythritol from CTP and 2-C-methyl-D-erythritol 4-phosphate (MEP).</text>
</comment>
<dbReference type="InterPro" id="IPR001228">
    <property type="entry name" value="IspD"/>
</dbReference>
<dbReference type="AlphaFoldDB" id="A0A1Q5PTW4"/>
<dbReference type="HAMAP" id="MF_00108">
    <property type="entry name" value="IspD"/>
    <property type="match status" value="1"/>
</dbReference>
<evidence type="ECO:0000256" key="4">
    <source>
        <dbReference type="ARBA" id="ARBA00022679"/>
    </source>
</evidence>
<dbReference type="InterPro" id="IPR018294">
    <property type="entry name" value="ISPD_synthase_CS"/>
</dbReference>
<dbReference type="PANTHER" id="PTHR32125">
    <property type="entry name" value="2-C-METHYL-D-ERYTHRITOL 4-PHOSPHATE CYTIDYLYLTRANSFERASE, CHLOROPLASTIC"/>
    <property type="match status" value="1"/>
</dbReference>
<evidence type="ECO:0000256" key="5">
    <source>
        <dbReference type="ARBA" id="ARBA00022695"/>
    </source>
</evidence>
<dbReference type="UniPathway" id="UPA00056">
    <property type="reaction ID" value="UER00093"/>
</dbReference>
<keyword evidence="4 7" id="KW-0808">Transferase</keyword>
<keyword evidence="9" id="KW-1185">Reference proteome</keyword>
<dbReference type="RefSeq" id="WP_073826072.1">
    <property type="nucleotide sequence ID" value="NZ_MQVS01000013.1"/>
</dbReference>
<comment type="caution">
    <text evidence="8">The sequence shown here is derived from an EMBL/GenBank/DDBJ whole genome shotgun (WGS) entry which is preliminary data.</text>
</comment>
<keyword evidence="5 7" id="KW-0548">Nucleotidyltransferase</keyword>
<dbReference type="STRING" id="52770.BSZ40_10265"/>
<evidence type="ECO:0000256" key="3">
    <source>
        <dbReference type="ARBA" id="ARBA00009789"/>
    </source>
</evidence>
<proteinExistence type="inferred from homology"/>
<dbReference type="Gene3D" id="3.90.550.10">
    <property type="entry name" value="Spore Coat Polysaccharide Biosynthesis Protein SpsA, Chain A"/>
    <property type="match status" value="1"/>
</dbReference>
<evidence type="ECO:0000313" key="8">
    <source>
        <dbReference type="EMBL" id="OKL50905.1"/>
    </source>
</evidence>
<reference evidence="9" key="1">
    <citation type="submission" date="2016-12" db="EMBL/GenBank/DDBJ databases">
        <authorList>
            <person name="Meng X."/>
        </authorList>
    </citation>
    <scope>NUCLEOTIDE SEQUENCE [LARGE SCALE GENOMIC DNA]</scope>
    <source>
        <strain evidence="9">DSM 20732</strain>
    </source>
</reference>
<feature type="site" description="Transition state stabilizer" evidence="7">
    <location>
        <position position="15"/>
    </location>
</feature>
<accession>A0A1Q5PTW4</accession>
<dbReference type="GO" id="GO:0019288">
    <property type="term" value="P:isopentenyl diphosphate biosynthetic process, methylerythritol 4-phosphate pathway"/>
    <property type="evidence" value="ECO:0007669"/>
    <property type="project" value="UniProtKB-UniRule"/>
</dbReference>
<sequence>MARLVVLTAAGLGTRLGAQGPKALVRVAGATLLSHALTNLFATSVDRAVVTAPAEFLPTFRAEVARGGWADRVAVVAGGHTRQASVAAGLAALAPQAEDVVLVHDAARALAPASLIARVLAAVEAGHDAVVPGLAVSDTIKEVAPGPSGGEVVVATPARAALRAVQTPQGFRARTLLAAHAAGAARAGREALAASDDAGLVEANGGTVVVVEGDARALKLTTPPDLTLFAYFGGTRQEA</sequence>
<dbReference type="PROSITE" id="PS01295">
    <property type="entry name" value="ISPD"/>
    <property type="match status" value="1"/>
</dbReference>
<dbReference type="OrthoDB" id="9802561at2"/>
<evidence type="ECO:0000256" key="6">
    <source>
        <dbReference type="ARBA" id="ARBA00023229"/>
    </source>
</evidence>
<dbReference type="Pfam" id="PF01128">
    <property type="entry name" value="IspD"/>
    <property type="match status" value="1"/>
</dbReference>
<comment type="similarity">
    <text evidence="3 7">Belongs to the IspD/TarI cytidylyltransferase family. IspD subfamily.</text>
</comment>
<keyword evidence="6 7" id="KW-0414">Isoprene biosynthesis</keyword>
<dbReference type="InterPro" id="IPR034683">
    <property type="entry name" value="IspD/TarI"/>
</dbReference>
<dbReference type="NCBIfam" id="TIGR00453">
    <property type="entry name" value="ispD"/>
    <property type="match status" value="1"/>
</dbReference>
<dbReference type="CDD" id="cd02516">
    <property type="entry name" value="CDP-ME_synthetase"/>
    <property type="match status" value="1"/>
</dbReference>
<comment type="pathway">
    <text evidence="2 7">Isoprenoid biosynthesis; isopentenyl diphosphate biosynthesis via DXP pathway; isopentenyl diphosphate from 1-deoxy-D-xylulose 5-phosphate: step 2/6.</text>
</comment>
<gene>
    <name evidence="7" type="primary">ispD</name>
    <name evidence="8" type="ORF">BSZ40_10265</name>
</gene>
<dbReference type="InterPro" id="IPR029044">
    <property type="entry name" value="Nucleotide-diphossugar_trans"/>
</dbReference>
<evidence type="ECO:0000256" key="1">
    <source>
        <dbReference type="ARBA" id="ARBA00001282"/>
    </source>
</evidence>
<feature type="site" description="Positions MEP for the nucleophilic attack" evidence="7">
    <location>
        <position position="219"/>
    </location>
</feature>
<dbReference type="PANTHER" id="PTHR32125:SF4">
    <property type="entry name" value="2-C-METHYL-D-ERYTHRITOL 4-PHOSPHATE CYTIDYLYLTRANSFERASE, CHLOROPLASTIC"/>
    <property type="match status" value="1"/>
</dbReference>
<protein>
    <recommendedName>
        <fullName evidence="7">2-C-methyl-D-erythritol 4-phosphate cytidylyltransferase</fullName>
        <ecNumber evidence="7">2.7.7.60</ecNumber>
    </recommendedName>
    <alternativeName>
        <fullName evidence="7">4-diphosphocytidyl-2C-methyl-D-erythritol synthase</fullName>
    </alternativeName>
    <alternativeName>
        <fullName evidence="7">MEP cytidylyltransferase</fullName>
        <shortName evidence="7">MCT</shortName>
    </alternativeName>
</protein>
<organism evidence="8 9">
    <name type="scientific">Buchananella hordeovulneris</name>
    <dbReference type="NCBI Taxonomy" id="52770"/>
    <lineage>
        <taxon>Bacteria</taxon>
        <taxon>Bacillati</taxon>
        <taxon>Actinomycetota</taxon>
        <taxon>Actinomycetes</taxon>
        <taxon>Actinomycetales</taxon>
        <taxon>Actinomycetaceae</taxon>
        <taxon>Buchananella</taxon>
    </lineage>
</organism>
<feature type="site" description="Transition state stabilizer" evidence="7">
    <location>
        <position position="22"/>
    </location>
</feature>
<dbReference type="EMBL" id="MQVS01000013">
    <property type="protein sequence ID" value="OKL50905.1"/>
    <property type="molecule type" value="Genomic_DNA"/>
</dbReference>